<evidence type="ECO:0008006" key="3">
    <source>
        <dbReference type="Google" id="ProtNLM"/>
    </source>
</evidence>
<dbReference type="Proteomes" id="UP000008037">
    <property type="component" value="Chromosome"/>
</dbReference>
<dbReference type="GeneID" id="13795853"/>
<accession>K0IKG8</accession>
<dbReference type="HOGENOM" id="CLU_1127119_0_0_2"/>
<dbReference type="InParanoid" id="K0IKG8"/>
<dbReference type="RefSeq" id="WP_015019458.1">
    <property type="nucleotide sequence ID" value="NC_018719.1"/>
</dbReference>
<organism evidence="1 2">
    <name type="scientific">Nitrososphaera gargensis (strain Ga9.2)</name>
    <dbReference type="NCBI Taxonomy" id="1237085"/>
    <lineage>
        <taxon>Archaea</taxon>
        <taxon>Nitrososphaerota</taxon>
        <taxon>Nitrososphaeria</taxon>
        <taxon>Nitrososphaerales</taxon>
        <taxon>Nitrososphaeraceae</taxon>
        <taxon>Nitrososphaera</taxon>
    </lineage>
</organism>
<keyword evidence="2" id="KW-1185">Reference proteome</keyword>
<dbReference type="OrthoDB" id="377132at2157"/>
<proteinExistence type="predicted"/>
<dbReference type="BioCyc" id="CNIT1237085:G1324-1988-MONOMER"/>
<name>K0IKG8_NITGG</name>
<evidence type="ECO:0000313" key="2">
    <source>
        <dbReference type="Proteomes" id="UP000008037"/>
    </source>
</evidence>
<protein>
    <recommendedName>
        <fullName evidence="3">GRAM domain-containing protein</fullName>
    </recommendedName>
</protein>
<dbReference type="AlphaFoldDB" id="K0IKG8"/>
<gene>
    <name evidence="1" type="ordered locus">Ngar_c19900</name>
</gene>
<dbReference type="KEGG" id="nga:Ngar_c19900"/>
<evidence type="ECO:0000313" key="1">
    <source>
        <dbReference type="EMBL" id="AFU58922.1"/>
    </source>
</evidence>
<reference evidence="1 2" key="1">
    <citation type="journal article" date="2012" name="Environ. Microbiol.">
        <title>The genome of the ammonia-oxidizing Candidatus Nitrososphaera gargensis: insights into metabolic versatility and environmental adaptations.</title>
        <authorList>
            <person name="Spang A."/>
            <person name="Poehlein A."/>
            <person name="Offre P."/>
            <person name="Zumbragel S."/>
            <person name="Haider S."/>
            <person name="Rychlik N."/>
            <person name="Nowka B."/>
            <person name="Schmeisser C."/>
            <person name="Lebedeva E.V."/>
            <person name="Rattei T."/>
            <person name="Bohm C."/>
            <person name="Schmid M."/>
            <person name="Galushko A."/>
            <person name="Hatzenpichler R."/>
            <person name="Weinmaier T."/>
            <person name="Daniel R."/>
            <person name="Schleper C."/>
            <person name="Spieck E."/>
            <person name="Streit W."/>
            <person name="Wagner M."/>
        </authorList>
    </citation>
    <scope>NUCLEOTIDE SEQUENCE [LARGE SCALE GENOMIC DNA]</scope>
    <source>
        <strain evidence="2">Ga9.2</strain>
    </source>
</reference>
<dbReference type="EMBL" id="CP002408">
    <property type="protein sequence ID" value="AFU58922.1"/>
    <property type="molecule type" value="Genomic_DNA"/>
</dbReference>
<sequence length="244" mass="28593">MIILQNGEQLIRKDGAELFSDEKKFGKGTLYLTNIRMMFETENGMVQRLIVLHSIQSVVPVKKHEFTVSYMNDDSTGIFTDRYKIMDGEKCEDWIEDFRNICNTSMLSGANSVYSKSTTEGRENRIESLQDDRQNVNDVVVDVNSKTLSWKKIEGWRKFPDEHIWQGTKRLDSMTNEEWHAFKQESFALDDRLFKLKHEYLNAKKRGDKQRCAEIGEEMQIINLELTGRKVIPFKSITREQFSE</sequence>